<keyword evidence="4" id="KW-1185">Reference proteome</keyword>
<organism evidence="3 4">
    <name type="scientific">Desulfitobacterium dichloroeliminans (strain LMG P-21439 / DCA1)</name>
    <dbReference type="NCBI Taxonomy" id="871963"/>
    <lineage>
        <taxon>Bacteria</taxon>
        <taxon>Bacillati</taxon>
        <taxon>Bacillota</taxon>
        <taxon>Clostridia</taxon>
        <taxon>Eubacteriales</taxon>
        <taxon>Desulfitobacteriaceae</taxon>
        <taxon>Desulfitobacterium</taxon>
    </lineage>
</organism>
<accession>L0F9S8</accession>
<gene>
    <name evidence="3" type="ordered locus">Desdi_2356</name>
</gene>
<dbReference type="eggNOG" id="COG1198">
    <property type="taxonomic scope" value="Bacteria"/>
</dbReference>
<protein>
    <recommendedName>
        <fullName evidence="2">DZANK-type domain-containing protein</fullName>
    </recommendedName>
</protein>
<dbReference type="EMBL" id="CP003344">
    <property type="protein sequence ID" value="AGA69780.1"/>
    <property type="molecule type" value="Genomic_DNA"/>
</dbReference>
<dbReference type="RefSeq" id="WP_015262753.1">
    <property type="nucleotide sequence ID" value="NC_019903.1"/>
</dbReference>
<keyword evidence="1" id="KW-0472">Membrane</keyword>
<dbReference type="InterPro" id="IPR025874">
    <property type="entry name" value="DZR"/>
</dbReference>
<dbReference type="AlphaFoldDB" id="L0F9S8"/>
<dbReference type="OrthoDB" id="90521at2"/>
<dbReference type="STRING" id="871963.Desdi_2356"/>
<feature type="domain" description="DZANK-type" evidence="2">
    <location>
        <begin position="3"/>
        <end position="49"/>
    </location>
</feature>
<dbReference type="KEGG" id="ddl:Desdi_2356"/>
<name>L0F9S8_DESDL</name>
<sequence length="126" mass="13603">MFCRECGSEIRKNVKFCPKCEVTPLSGTKHCQACGATTKSKQNLCKKCGAQLIKKEAVSKEDAPKAAKLASLFMPVVGLVLFFVWHKKKPQLADSVCNWSILGLIGGMILYAIGLASGVFGSLFGF</sequence>
<proteinExistence type="predicted"/>
<feature type="transmembrane region" description="Helical" evidence="1">
    <location>
        <begin position="97"/>
        <end position="124"/>
    </location>
</feature>
<evidence type="ECO:0000256" key="1">
    <source>
        <dbReference type="SAM" id="Phobius"/>
    </source>
</evidence>
<dbReference type="Pfam" id="PF12773">
    <property type="entry name" value="DZR"/>
    <property type="match status" value="1"/>
</dbReference>
<dbReference type="HOGENOM" id="CLU_161998_0_0_9"/>
<keyword evidence="1" id="KW-0812">Transmembrane</keyword>
<dbReference type="Proteomes" id="UP000010797">
    <property type="component" value="Chromosome"/>
</dbReference>
<evidence type="ECO:0000313" key="4">
    <source>
        <dbReference type="Proteomes" id="UP000010797"/>
    </source>
</evidence>
<keyword evidence="1" id="KW-1133">Transmembrane helix</keyword>
<reference evidence="4" key="1">
    <citation type="submission" date="2012-02" db="EMBL/GenBank/DDBJ databases">
        <title>Complete sequence of Desulfitobacterium dichloroeliminans LMG P-21439.</title>
        <authorList>
            <person name="Lucas S."/>
            <person name="Han J."/>
            <person name="Lapidus A."/>
            <person name="Cheng J.-F."/>
            <person name="Goodwin L."/>
            <person name="Pitluck S."/>
            <person name="Peters L."/>
            <person name="Ovchinnikova G."/>
            <person name="Teshima H."/>
            <person name="Detter J.C."/>
            <person name="Han C."/>
            <person name="Tapia R."/>
            <person name="Land M."/>
            <person name="Hauser L."/>
            <person name="Kyrpides N."/>
            <person name="Ivanova N."/>
            <person name="Pagani I."/>
            <person name="Kruse T."/>
            <person name="de Vos W.M."/>
            <person name="Boon N."/>
            <person name="Smidt H."/>
            <person name="Woyke T."/>
        </authorList>
    </citation>
    <scope>NUCLEOTIDE SEQUENCE [LARGE SCALE GENOMIC DNA]</scope>
    <source>
        <strain evidence="4">LMG P-21439 / DCA1</strain>
    </source>
</reference>
<evidence type="ECO:0000313" key="3">
    <source>
        <dbReference type="EMBL" id="AGA69780.1"/>
    </source>
</evidence>
<feature type="transmembrane region" description="Helical" evidence="1">
    <location>
        <begin position="66"/>
        <end position="85"/>
    </location>
</feature>
<evidence type="ECO:0000259" key="2">
    <source>
        <dbReference type="Pfam" id="PF12773"/>
    </source>
</evidence>